<feature type="compositionally biased region" description="Polar residues" evidence="1">
    <location>
        <begin position="196"/>
        <end position="209"/>
    </location>
</feature>
<sequence>MASNDYDDFYSSGIDNDWNENRHQNQSPSDDEAEERFAKLLDEMGPVMAWEDGRAPSHARSYKAESVASVDLEPLNRFSQHRLESWSLEPSLWDQQLDADILDFLQTPYASPQLQNADEPQPSSSSETQPTMLEASEPLQPQSSESPSEALMPVEPQVLHDSETSASMQPQHEAQPQQPSPYYQPEPQFLMPSECPPQTSAFLPTESQNAQSEYLMAPPPSQSAQPIHFQQSQYLMPHLPNPDTLLMPPPSNPLSLRSQLRVIVPVQKKRQTAKTTTIPPRAKPYTTKAPAKRGNTNANISPKPAMQPIKPIYRAQATAPLPPARSAPPQPTVQTLQSDHHIEATAWPQSPMPHPQIQQQPLTDANALNPQPLAGNKFRAVKIKTFGLNFPNALQHNNTIEVMTNVPKGLTYPKIQLMNTGRTTIPVLVHDGNTAEIPTFMEDEHGVIMP</sequence>
<feature type="region of interest" description="Disordered" evidence="1">
    <location>
        <begin position="268"/>
        <end position="305"/>
    </location>
</feature>
<feature type="compositionally biased region" description="Polar residues" evidence="1">
    <location>
        <begin position="108"/>
        <end position="118"/>
    </location>
</feature>
<organism evidence="2 3">
    <name type="scientific">Panagrellus redivivus</name>
    <name type="common">Microworm</name>
    <dbReference type="NCBI Taxonomy" id="6233"/>
    <lineage>
        <taxon>Eukaryota</taxon>
        <taxon>Metazoa</taxon>
        <taxon>Ecdysozoa</taxon>
        <taxon>Nematoda</taxon>
        <taxon>Chromadorea</taxon>
        <taxon>Rhabditida</taxon>
        <taxon>Tylenchina</taxon>
        <taxon>Panagrolaimomorpha</taxon>
        <taxon>Panagrolaimoidea</taxon>
        <taxon>Panagrolaimidae</taxon>
        <taxon>Panagrellus</taxon>
    </lineage>
</organism>
<name>A0A7E4V450_PANRE</name>
<protein>
    <submittedName>
        <fullName evidence="3">PAT1 domain containing protein</fullName>
    </submittedName>
</protein>
<proteinExistence type="predicted"/>
<dbReference type="Proteomes" id="UP000492821">
    <property type="component" value="Unassembled WGS sequence"/>
</dbReference>
<dbReference type="AlphaFoldDB" id="A0A7E4V450"/>
<evidence type="ECO:0000256" key="1">
    <source>
        <dbReference type="SAM" id="MobiDB-lite"/>
    </source>
</evidence>
<reference evidence="3" key="2">
    <citation type="submission" date="2020-10" db="UniProtKB">
        <authorList>
            <consortium name="WormBaseParasite"/>
        </authorList>
    </citation>
    <scope>IDENTIFICATION</scope>
</reference>
<evidence type="ECO:0000313" key="2">
    <source>
        <dbReference type="Proteomes" id="UP000492821"/>
    </source>
</evidence>
<accession>A0A7E4V450</accession>
<dbReference type="WBParaSite" id="Pan_g16355.t1">
    <property type="protein sequence ID" value="Pan_g16355.t1"/>
    <property type="gene ID" value="Pan_g16355"/>
</dbReference>
<feature type="region of interest" description="Disordered" evidence="1">
    <location>
        <begin position="108"/>
        <end position="209"/>
    </location>
</feature>
<evidence type="ECO:0000313" key="3">
    <source>
        <dbReference type="WBParaSite" id="Pan_g16355.t1"/>
    </source>
</evidence>
<feature type="compositionally biased region" description="Low complexity" evidence="1">
    <location>
        <begin position="119"/>
        <end position="151"/>
    </location>
</feature>
<feature type="region of interest" description="Disordered" evidence="1">
    <location>
        <begin position="1"/>
        <end position="34"/>
    </location>
</feature>
<keyword evidence="2" id="KW-1185">Reference proteome</keyword>
<feature type="compositionally biased region" description="Polar residues" evidence="1">
    <location>
        <begin position="164"/>
        <end position="174"/>
    </location>
</feature>
<reference evidence="2" key="1">
    <citation type="journal article" date="2013" name="Genetics">
        <title>The draft genome and transcriptome of Panagrellus redivivus are shaped by the harsh demands of a free-living lifestyle.</title>
        <authorList>
            <person name="Srinivasan J."/>
            <person name="Dillman A.R."/>
            <person name="Macchietto M.G."/>
            <person name="Heikkinen L."/>
            <person name="Lakso M."/>
            <person name="Fracchia K.M."/>
            <person name="Antoshechkin I."/>
            <person name="Mortazavi A."/>
            <person name="Wong G."/>
            <person name="Sternberg P.W."/>
        </authorList>
    </citation>
    <scope>NUCLEOTIDE SEQUENCE [LARGE SCALE GENOMIC DNA]</scope>
    <source>
        <strain evidence="2">MT8872</strain>
    </source>
</reference>